<organism evidence="7 8">
    <name type="scientific">Shinella yambaruensis</name>
    <dbReference type="NCBI Taxonomy" id="415996"/>
    <lineage>
        <taxon>Bacteria</taxon>
        <taxon>Pseudomonadati</taxon>
        <taxon>Pseudomonadota</taxon>
        <taxon>Alphaproteobacteria</taxon>
        <taxon>Hyphomicrobiales</taxon>
        <taxon>Rhizobiaceae</taxon>
        <taxon>Shinella</taxon>
    </lineage>
</organism>
<evidence type="ECO:0000256" key="5">
    <source>
        <dbReference type="ARBA" id="ARBA00023316"/>
    </source>
</evidence>
<dbReference type="SUPFAM" id="SSF55846">
    <property type="entry name" value="N-acetylmuramoyl-L-alanine amidase-like"/>
    <property type="match status" value="1"/>
</dbReference>
<dbReference type="EMBL" id="BSOP01000043">
    <property type="protein sequence ID" value="GLR53827.1"/>
    <property type="molecule type" value="Genomic_DNA"/>
</dbReference>
<proteinExistence type="inferred from homology"/>
<dbReference type="SUPFAM" id="SSF47090">
    <property type="entry name" value="PGBD-like"/>
    <property type="match status" value="1"/>
</dbReference>
<comment type="catalytic activity">
    <reaction evidence="1">
        <text>Hydrolyzes the link between N-acetylmuramoyl residues and L-amino acid residues in certain cell-wall glycopeptides.</text>
        <dbReference type="EC" id="3.5.1.28"/>
    </reaction>
</comment>
<dbReference type="EC" id="3.5.1.28" evidence="3"/>
<keyword evidence="8" id="KW-1185">Reference proteome</keyword>
<dbReference type="Proteomes" id="UP001156702">
    <property type="component" value="Unassembled WGS sequence"/>
</dbReference>
<dbReference type="PANTHER" id="PTHR30417">
    <property type="entry name" value="N-ACETYLMURAMOYL-L-ALANINE AMIDASE AMID"/>
    <property type="match status" value="1"/>
</dbReference>
<dbReference type="Gene3D" id="3.40.80.10">
    <property type="entry name" value="Peptidoglycan recognition protein-like"/>
    <property type="match status" value="1"/>
</dbReference>
<keyword evidence="4" id="KW-0378">Hydrolase</keyword>
<sequence>MSAFTCDYPGATAAPSPNFGARAGGRTPDIILLHYTGMETADGALKWLCAPESQVSCHYFVHEDGRVEQLVREADRAWHAGKSFWKGETDINSASIGIEIANAGHPGGLPEFPDAQVDAVVELCLDCGRRWGIAPERVLAHSDVAPVRKVDPGEKFPWDRLHAGGVGHWVAPSPIAGGRFFQKGDAGQPVEALQTMLSLYGYGTEIDGVYSEKTEGAVAAFQRHFRPERVDGIADFSTIDTLHRLLSALPRLAA</sequence>
<evidence type="ECO:0000313" key="7">
    <source>
        <dbReference type="EMBL" id="GLR53827.1"/>
    </source>
</evidence>
<evidence type="ECO:0000256" key="3">
    <source>
        <dbReference type="ARBA" id="ARBA00011901"/>
    </source>
</evidence>
<dbReference type="InterPro" id="IPR051206">
    <property type="entry name" value="NAMLAA_amidase_2"/>
</dbReference>
<comment type="caution">
    <text evidence="7">The sequence shown here is derived from an EMBL/GenBank/DDBJ whole genome shotgun (WGS) entry which is preliminary data.</text>
</comment>
<evidence type="ECO:0000313" key="8">
    <source>
        <dbReference type="Proteomes" id="UP001156702"/>
    </source>
</evidence>
<dbReference type="InterPro" id="IPR002477">
    <property type="entry name" value="Peptidoglycan-bd-like"/>
</dbReference>
<dbReference type="InterPro" id="IPR002502">
    <property type="entry name" value="Amidase_domain"/>
</dbReference>
<dbReference type="SMART" id="SM00644">
    <property type="entry name" value="Ami_2"/>
    <property type="match status" value="1"/>
</dbReference>
<dbReference type="Pfam" id="PF01510">
    <property type="entry name" value="Amidase_2"/>
    <property type="match status" value="1"/>
</dbReference>
<accession>A0ABQ5ZT02</accession>
<evidence type="ECO:0000256" key="2">
    <source>
        <dbReference type="ARBA" id="ARBA00007553"/>
    </source>
</evidence>
<name>A0ABQ5ZT02_9HYPH</name>
<dbReference type="InterPro" id="IPR036365">
    <property type="entry name" value="PGBD-like_sf"/>
</dbReference>
<feature type="domain" description="N-acetylmuramoyl-L-alanine amidase" evidence="6">
    <location>
        <begin position="16"/>
        <end position="153"/>
    </location>
</feature>
<protein>
    <recommendedName>
        <fullName evidence="3">N-acetylmuramoyl-L-alanine amidase</fullName>
        <ecNumber evidence="3">3.5.1.28</ecNumber>
    </recommendedName>
</protein>
<dbReference type="PANTHER" id="PTHR30417:SF1">
    <property type="entry name" value="N-ACETYLMURAMOYL-L-ALANINE AMIDASE AMID"/>
    <property type="match status" value="1"/>
</dbReference>
<dbReference type="InterPro" id="IPR036366">
    <property type="entry name" value="PGBDSf"/>
</dbReference>
<reference evidence="8" key="1">
    <citation type="journal article" date="2019" name="Int. J. Syst. Evol. Microbiol.">
        <title>The Global Catalogue of Microorganisms (GCM) 10K type strain sequencing project: providing services to taxonomists for standard genome sequencing and annotation.</title>
        <authorList>
            <consortium name="The Broad Institute Genomics Platform"/>
            <consortium name="The Broad Institute Genome Sequencing Center for Infectious Disease"/>
            <person name="Wu L."/>
            <person name="Ma J."/>
        </authorList>
    </citation>
    <scope>NUCLEOTIDE SEQUENCE [LARGE SCALE GENOMIC DNA]</scope>
    <source>
        <strain evidence="8">NBRC 102122</strain>
    </source>
</reference>
<evidence type="ECO:0000256" key="1">
    <source>
        <dbReference type="ARBA" id="ARBA00001561"/>
    </source>
</evidence>
<dbReference type="RefSeq" id="WP_244766796.1">
    <property type="nucleotide sequence ID" value="NZ_BSOP01000043.1"/>
</dbReference>
<evidence type="ECO:0000256" key="4">
    <source>
        <dbReference type="ARBA" id="ARBA00022801"/>
    </source>
</evidence>
<gene>
    <name evidence="7" type="ORF">GCM10007923_50430</name>
</gene>
<dbReference type="Pfam" id="PF01471">
    <property type="entry name" value="PG_binding_1"/>
    <property type="match status" value="1"/>
</dbReference>
<evidence type="ECO:0000259" key="6">
    <source>
        <dbReference type="SMART" id="SM00644"/>
    </source>
</evidence>
<comment type="similarity">
    <text evidence="2">Belongs to the N-acetylmuramoyl-L-alanine amidase 2 family.</text>
</comment>
<dbReference type="CDD" id="cd06583">
    <property type="entry name" value="PGRP"/>
    <property type="match status" value="1"/>
</dbReference>
<dbReference type="InterPro" id="IPR036505">
    <property type="entry name" value="Amidase/PGRP_sf"/>
</dbReference>
<keyword evidence="5" id="KW-0961">Cell wall biogenesis/degradation</keyword>
<dbReference type="Gene3D" id="1.10.101.10">
    <property type="entry name" value="PGBD-like superfamily/PGBD"/>
    <property type="match status" value="1"/>
</dbReference>